<dbReference type="EMBL" id="JAAHBU010000086">
    <property type="protein sequence ID" value="NER63725.1"/>
    <property type="molecule type" value="Genomic_DNA"/>
</dbReference>
<feature type="transmembrane region" description="Helical" evidence="8">
    <location>
        <begin position="105"/>
        <end position="122"/>
    </location>
</feature>
<comment type="similarity">
    <text evidence="2">Belongs to the auxin efflux carrier (TC 2.A.69) family.</text>
</comment>
<dbReference type="Gene3D" id="1.20.1530.20">
    <property type="match status" value="1"/>
</dbReference>
<accession>A0A6B3NKG4</accession>
<sequence length="307" mass="32021">MTAELLMALAPIAVLIVMGTWLKRSRFLQDSFWAQAERLGYYVLLPALFLHGLATAKLDNVPVQGMIMALVVSTVMVAVLMVGARPLIKDNDAAFTSIFQGAVRFNNYVGVSVVAGLFAPRASRCAVANAAIVPTVNILCVLVFARYGTGGKMPAGKVARQVALNPLVLACFAGIALQALGVGLPVGIEPVIKALGQASLPLGLLCVGAALELGSVRSWFRPVAYSSVVKFLIMPLMTLCACHVVGLDGKAAIAALLFQALPTASSSYIMARQLGGDAPLMAGIIASQTLLAAVALPIAVIVLIPWI</sequence>
<keyword evidence="10" id="KW-1185">Reference proteome</keyword>
<evidence type="ECO:0000313" key="9">
    <source>
        <dbReference type="EMBL" id="NER63725.1"/>
    </source>
</evidence>
<evidence type="ECO:0000256" key="7">
    <source>
        <dbReference type="ARBA" id="ARBA00023136"/>
    </source>
</evidence>
<feature type="transmembrane region" description="Helical" evidence="8">
    <location>
        <begin position="167"/>
        <end position="188"/>
    </location>
</feature>
<feature type="transmembrane region" description="Helical" evidence="8">
    <location>
        <begin position="194"/>
        <end position="211"/>
    </location>
</feature>
<evidence type="ECO:0000256" key="2">
    <source>
        <dbReference type="ARBA" id="ARBA00010145"/>
    </source>
</evidence>
<feature type="transmembrane region" description="Helical" evidence="8">
    <location>
        <begin position="128"/>
        <end position="147"/>
    </location>
</feature>
<name>A0A6B3NKG4_9PSED</name>
<keyword evidence="6 8" id="KW-1133">Transmembrane helix</keyword>
<dbReference type="InterPro" id="IPR004776">
    <property type="entry name" value="Mem_transp_PIN-like"/>
</dbReference>
<dbReference type="GO" id="GO:0005886">
    <property type="term" value="C:plasma membrane"/>
    <property type="evidence" value="ECO:0007669"/>
    <property type="project" value="UniProtKB-SubCell"/>
</dbReference>
<proteinExistence type="inferred from homology"/>
<dbReference type="PANTHER" id="PTHR36838:SF4">
    <property type="entry name" value="AUXIN EFFLUX CARRIER FAMILY PROTEIN"/>
    <property type="match status" value="1"/>
</dbReference>
<protein>
    <submittedName>
        <fullName evidence="9">AEC family transporter</fullName>
    </submittedName>
</protein>
<feature type="transmembrane region" description="Helical" evidence="8">
    <location>
        <begin position="6"/>
        <end position="23"/>
    </location>
</feature>
<evidence type="ECO:0000256" key="8">
    <source>
        <dbReference type="SAM" id="Phobius"/>
    </source>
</evidence>
<evidence type="ECO:0000256" key="6">
    <source>
        <dbReference type="ARBA" id="ARBA00022989"/>
    </source>
</evidence>
<dbReference type="Proteomes" id="UP000482634">
    <property type="component" value="Unassembled WGS sequence"/>
</dbReference>
<keyword evidence="7 8" id="KW-0472">Membrane</keyword>
<dbReference type="GO" id="GO:0055085">
    <property type="term" value="P:transmembrane transport"/>
    <property type="evidence" value="ECO:0007669"/>
    <property type="project" value="InterPro"/>
</dbReference>
<comment type="subcellular location">
    <subcellularLocation>
        <location evidence="1">Cell membrane</location>
        <topology evidence="1">Multi-pass membrane protein</topology>
    </subcellularLocation>
</comment>
<organism evidence="9 10">
    <name type="scientific">Pseudomonas brassicae</name>
    <dbReference type="NCBI Taxonomy" id="2708063"/>
    <lineage>
        <taxon>Bacteria</taxon>
        <taxon>Pseudomonadati</taxon>
        <taxon>Pseudomonadota</taxon>
        <taxon>Gammaproteobacteria</taxon>
        <taxon>Pseudomonadales</taxon>
        <taxon>Pseudomonadaceae</taxon>
        <taxon>Pseudomonas</taxon>
    </lineage>
</organism>
<gene>
    <name evidence="9" type="ORF">G3436_07235</name>
</gene>
<dbReference type="PANTHER" id="PTHR36838">
    <property type="entry name" value="AUXIN EFFLUX CARRIER FAMILY PROTEIN"/>
    <property type="match status" value="1"/>
</dbReference>
<feature type="transmembrane region" description="Helical" evidence="8">
    <location>
        <begin position="223"/>
        <end position="246"/>
    </location>
</feature>
<keyword evidence="5 8" id="KW-0812">Transmembrane</keyword>
<dbReference type="Pfam" id="PF03547">
    <property type="entry name" value="Mem_trans"/>
    <property type="match status" value="1"/>
</dbReference>
<reference evidence="9 10" key="1">
    <citation type="submission" date="2020-02" db="EMBL/GenBank/DDBJ databases">
        <title>Broccoli isolated Pseudomonas sp.</title>
        <authorList>
            <person name="Fujikawa T."/>
            <person name="Sawada H."/>
        </authorList>
    </citation>
    <scope>NUCLEOTIDE SEQUENCE [LARGE SCALE GENOMIC DNA]</scope>
    <source>
        <strain evidence="9 10">MAFF212427</strain>
    </source>
</reference>
<feature type="transmembrane region" description="Helical" evidence="8">
    <location>
        <begin position="64"/>
        <end position="84"/>
    </location>
</feature>
<dbReference type="AlphaFoldDB" id="A0A6B3NKG4"/>
<evidence type="ECO:0000256" key="4">
    <source>
        <dbReference type="ARBA" id="ARBA00022475"/>
    </source>
</evidence>
<evidence type="ECO:0000256" key="5">
    <source>
        <dbReference type="ARBA" id="ARBA00022692"/>
    </source>
</evidence>
<dbReference type="InterPro" id="IPR038770">
    <property type="entry name" value="Na+/solute_symporter_sf"/>
</dbReference>
<evidence type="ECO:0000256" key="3">
    <source>
        <dbReference type="ARBA" id="ARBA00022448"/>
    </source>
</evidence>
<comment type="caution">
    <text evidence="9">The sequence shown here is derived from an EMBL/GenBank/DDBJ whole genome shotgun (WGS) entry which is preliminary data.</text>
</comment>
<evidence type="ECO:0000256" key="1">
    <source>
        <dbReference type="ARBA" id="ARBA00004651"/>
    </source>
</evidence>
<feature type="transmembrane region" description="Helical" evidence="8">
    <location>
        <begin position="283"/>
        <end position="306"/>
    </location>
</feature>
<feature type="transmembrane region" description="Helical" evidence="8">
    <location>
        <begin position="39"/>
        <end position="58"/>
    </location>
</feature>
<keyword evidence="3" id="KW-0813">Transport</keyword>
<keyword evidence="4" id="KW-1003">Cell membrane</keyword>
<evidence type="ECO:0000313" key="10">
    <source>
        <dbReference type="Proteomes" id="UP000482634"/>
    </source>
</evidence>